<feature type="domain" description="DDE-1" evidence="2">
    <location>
        <begin position="167"/>
        <end position="324"/>
    </location>
</feature>
<evidence type="ECO:0000313" key="4">
    <source>
        <dbReference type="Proteomes" id="UP000001646"/>
    </source>
</evidence>
<reference evidence="3" key="3">
    <citation type="submission" date="2025-09" db="UniProtKB">
        <authorList>
            <consortium name="Ensembl"/>
        </authorList>
    </citation>
    <scope>IDENTIFICATION</scope>
</reference>
<dbReference type="GO" id="GO:0003676">
    <property type="term" value="F:nucleic acid binding"/>
    <property type="evidence" value="ECO:0007669"/>
    <property type="project" value="InterPro"/>
</dbReference>
<keyword evidence="4" id="KW-1185">Reference proteome</keyword>
<dbReference type="PANTHER" id="PTHR19303">
    <property type="entry name" value="TRANSPOSON"/>
    <property type="match status" value="1"/>
</dbReference>
<evidence type="ECO:0000256" key="1">
    <source>
        <dbReference type="SAM" id="Coils"/>
    </source>
</evidence>
<feature type="coiled-coil region" evidence="1">
    <location>
        <begin position="384"/>
        <end position="439"/>
    </location>
</feature>
<dbReference type="Proteomes" id="UP000001646">
    <property type="component" value="Unplaced"/>
</dbReference>
<evidence type="ECO:0000259" key="2">
    <source>
        <dbReference type="Pfam" id="PF03184"/>
    </source>
</evidence>
<name>A0A803TP71_ANOCA</name>
<dbReference type="Pfam" id="PF03184">
    <property type="entry name" value="DDE_1"/>
    <property type="match status" value="1"/>
</dbReference>
<accession>A0A803TP71</accession>
<keyword evidence="1" id="KW-0175">Coiled coil</keyword>
<dbReference type="PANTHER" id="PTHR19303:SF52">
    <property type="entry name" value="TIGGER TRANSPOSABLE ELEMENT-DERIVED PROTEIN 6"/>
    <property type="match status" value="1"/>
</dbReference>
<reference evidence="3" key="2">
    <citation type="submission" date="2025-08" db="UniProtKB">
        <authorList>
            <consortium name="Ensembl"/>
        </authorList>
    </citation>
    <scope>IDENTIFICATION</scope>
</reference>
<sequence>MMSPKRLAMVCGSKPKCKLYATVGCHYGINESTVCYIKKEEKNIRSTATVSFKKTAKWVITLRNKLIEDDNGENEAGPSTSTGFPTTSGFAASKGWFHKCQKRYGLKSISLHGEAASADTSAAEEYVSNTFKDIIKEGAIYQNKMPSRTFVMKEESKAPGFKAQKDRPGLIYKSKNPRAIKNKNNNVLPLHWMHDPKAWIMKILTKDWFHQVKVYLAQKGLEFEILLLIDNAGGHAIDITHDGIQVEFLPPNTTSLIQPMDQGIIRTFKVLYTSNSLQNLIEAMDIQEDVSLKMYWHDHMIASCLKNIQKAITEMKTETLNACWKKLWLEVAHDHKGLSLDEIHHSEVNKAVRLAKILGGESFSDMTAKDVNDLLDVHGQPLTDEDLEELVKSASEEEEDEEEQWAEEEEEVGLKLERLATLLKKAQELQQLAEEWDTNMVHSLQFRNSIDSCMSAYKTMLTQAKKQRQQLPITMFIIHTKTSVMPTPSSEEPGEDL</sequence>
<proteinExistence type="predicted"/>
<dbReference type="InParanoid" id="A0A803TP71"/>
<dbReference type="Ensembl" id="ENSACAT00000056816.1">
    <property type="protein sequence ID" value="ENSACAP00000037011.1"/>
    <property type="gene ID" value="ENSACAG00000017078.3"/>
</dbReference>
<protein>
    <recommendedName>
        <fullName evidence="2">DDE-1 domain-containing protein</fullName>
    </recommendedName>
</protein>
<dbReference type="AlphaFoldDB" id="A0A803TP71"/>
<dbReference type="InterPro" id="IPR004875">
    <property type="entry name" value="DDE_SF_endonuclease_dom"/>
</dbReference>
<reference evidence="3" key="1">
    <citation type="submission" date="2009-12" db="EMBL/GenBank/DDBJ databases">
        <title>The Genome Sequence of Anolis carolinensis (Green Anole Lizard).</title>
        <authorList>
            <consortium name="The Genome Sequencing Platform"/>
            <person name="Di Palma F."/>
            <person name="Alfoldi J."/>
            <person name="Heiman D."/>
            <person name="Young S."/>
            <person name="Grabherr M."/>
            <person name="Johnson J."/>
            <person name="Lander E.S."/>
            <person name="Lindblad-Toh K."/>
        </authorList>
    </citation>
    <scope>NUCLEOTIDE SEQUENCE [LARGE SCALE GENOMIC DNA]</scope>
    <source>
        <strain evidence="3">JBL SC #1</strain>
    </source>
</reference>
<organism evidence="3 4">
    <name type="scientific">Anolis carolinensis</name>
    <name type="common">Green anole</name>
    <name type="synonym">American chameleon</name>
    <dbReference type="NCBI Taxonomy" id="28377"/>
    <lineage>
        <taxon>Eukaryota</taxon>
        <taxon>Metazoa</taxon>
        <taxon>Chordata</taxon>
        <taxon>Craniata</taxon>
        <taxon>Vertebrata</taxon>
        <taxon>Euteleostomi</taxon>
        <taxon>Lepidosauria</taxon>
        <taxon>Squamata</taxon>
        <taxon>Bifurcata</taxon>
        <taxon>Unidentata</taxon>
        <taxon>Episquamata</taxon>
        <taxon>Toxicofera</taxon>
        <taxon>Iguania</taxon>
        <taxon>Dactyloidae</taxon>
        <taxon>Anolis</taxon>
    </lineage>
</organism>
<dbReference type="InterPro" id="IPR050863">
    <property type="entry name" value="CenT-Element_Derived"/>
</dbReference>
<evidence type="ECO:0000313" key="3">
    <source>
        <dbReference type="Ensembl" id="ENSACAP00000037011.1"/>
    </source>
</evidence>
<dbReference type="GeneTree" id="ENSGT00940000163452"/>